<dbReference type="RefSeq" id="WP_189184255.1">
    <property type="nucleotide sequence ID" value="NZ_BMMM01000001.1"/>
</dbReference>
<dbReference type="PANTHER" id="PTHR36842">
    <property type="entry name" value="PROTEIN TOLB HOMOLOG"/>
    <property type="match status" value="1"/>
</dbReference>
<gene>
    <name evidence="3" type="ORF">GCM10011579_006560</name>
</gene>
<comment type="similarity">
    <text evidence="1">Belongs to the TolB family.</text>
</comment>
<evidence type="ECO:0000313" key="3">
    <source>
        <dbReference type="EMBL" id="GGN51113.1"/>
    </source>
</evidence>
<evidence type="ECO:0000256" key="1">
    <source>
        <dbReference type="ARBA" id="ARBA00009820"/>
    </source>
</evidence>
<dbReference type="Pfam" id="PF07676">
    <property type="entry name" value="PD40"/>
    <property type="match status" value="3"/>
</dbReference>
<name>A0A918CYY8_9ACTN</name>
<comment type="caution">
    <text evidence="3">The sequence shown here is derived from an EMBL/GenBank/DDBJ whole genome shotgun (WGS) entry which is preliminary data.</text>
</comment>
<sequence>MNKLRPARLISTALLTLGATAAPLSASYANTADDPTGHVLFRKTYPRDRQAYFAAAADGDSQRVLTRPGAYCCLLRVSPDDQLILVMPGSITELPVTGGTVGIDGTGYRKLTLTDPSLNLVPQAWSPDGHRIAYEGWDFDDPDRTGIYTASYPDGTDLVRVTTRPGSAHDMPLDFSPDGKQLVFYRAARSEDDGPADLGGSLWVVNTDGTNPHQISTDAVPPNWWARWSPDGSRILFASERLQPSGAIWTVDPDGSHVTRVFADSKGGFPIEPTWSPDGDWIMFALDPTNDQFTHPANRLVAIRPDGRGLRVISATHDFKSQPEWYEE</sequence>
<keyword evidence="2" id="KW-0732">Signal</keyword>
<accession>A0A918CYY8</accession>
<feature type="chain" id="PRO_5038679779" evidence="2">
    <location>
        <begin position="22"/>
        <end position="328"/>
    </location>
</feature>
<organism evidence="3 4">
    <name type="scientific">Streptomyces albiflavescens</name>
    <dbReference type="NCBI Taxonomy" id="1623582"/>
    <lineage>
        <taxon>Bacteria</taxon>
        <taxon>Bacillati</taxon>
        <taxon>Actinomycetota</taxon>
        <taxon>Actinomycetes</taxon>
        <taxon>Kitasatosporales</taxon>
        <taxon>Streptomycetaceae</taxon>
        <taxon>Streptomyces</taxon>
    </lineage>
</organism>
<dbReference type="SUPFAM" id="SSF69304">
    <property type="entry name" value="Tricorn protease N-terminal domain"/>
    <property type="match status" value="1"/>
</dbReference>
<evidence type="ECO:0000256" key="2">
    <source>
        <dbReference type="SAM" id="SignalP"/>
    </source>
</evidence>
<feature type="signal peptide" evidence="2">
    <location>
        <begin position="1"/>
        <end position="21"/>
    </location>
</feature>
<dbReference type="InterPro" id="IPR011659">
    <property type="entry name" value="WD40"/>
</dbReference>
<dbReference type="PANTHER" id="PTHR36842:SF1">
    <property type="entry name" value="PROTEIN TOLB"/>
    <property type="match status" value="1"/>
</dbReference>
<proteinExistence type="inferred from homology"/>
<dbReference type="AlphaFoldDB" id="A0A918CYY8"/>
<dbReference type="InterPro" id="IPR011042">
    <property type="entry name" value="6-blade_b-propeller_TolB-like"/>
</dbReference>
<dbReference type="Proteomes" id="UP000600365">
    <property type="component" value="Unassembled WGS sequence"/>
</dbReference>
<reference evidence="3 4" key="1">
    <citation type="journal article" date="2014" name="Int. J. Syst. Evol. Microbiol.">
        <title>Complete genome sequence of Corynebacterium casei LMG S-19264T (=DSM 44701T), isolated from a smear-ripened cheese.</title>
        <authorList>
            <consortium name="US DOE Joint Genome Institute (JGI-PGF)"/>
            <person name="Walter F."/>
            <person name="Albersmeier A."/>
            <person name="Kalinowski J."/>
            <person name="Ruckert C."/>
        </authorList>
    </citation>
    <scope>NUCLEOTIDE SEQUENCE [LARGE SCALE GENOMIC DNA]</scope>
    <source>
        <strain evidence="3 4">CGMCC 4.7111</strain>
    </source>
</reference>
<evidence type="ECO:0000313" key="4">
    <source>
        <dbReference type="Proteomes" id="UP000600365"/>
    </source>
</evidence>
<dbReference type="EMBL" id="BMMM01000001">
    <property type="protein sequence ID" value="GGN51113.1"/>
    <property type="molecule type" value="Genomic_DNA"/>
</dbReference>
<protein>
    <submittedName>
        <fullName evidence="3">Uncharacterized protein</fullName>
    </submittedName>
</protein>
<dbReference type="Gene3D" id="2.120.10.30">
    <property type="entry name" value="TolB, C-terminal domain"/>
    <property type="match status" value="1"/>
</dbReference>
<keyword evidence="4" id="KW-1185">Reference proteome</keyword>